<feature type="domain" description="BPTI/Kunitz inhibitor" evidence="5">
    <location>
        <begin position="25"/>
        <end position="80"/>
    </location>
</feature>
<feature type="chain" id="PRO_5006154815" description="BPTI/Kunitz inhibitor domain-containing protein" evidence="4">
    <location>
        <begin position="20"/>
        <end position="82"/>
    </location>
</feature>
<evidence type="ECO:0000256" key="3">
    <source>
        <dbReference type="ARBA" id="ARBA00023157"/>
    </source>
</evidence>
<reference evidence="6 7" key="1">
    <citation type="journal article" date="2007" name="Nature">
        <title>Evolution of genes and genomes on the Drosophila phylogeny.</title>
        <authorList>
            <consortium name="Drosophila 12 Genomes Consortium"/>
            <person name="Clark A.G."/>
            <person name="Eisen M.B."/>
            <person name="Smith D.R."/>
            <person name="Bergman C.M."/>
            <person name="Oliver B."/>
            <person name="Markow T.A."/>
            <person name="Kaufman T.C."/>
            <person name="Kellis M."/>
            <person name="Gelbart W."/>
            <person name="Iyer V.N."/>
            <person name="Pollard D.A."/>
            <person name="Sackton T.B."/>
            <person name="Larracuente A.M."/>
            <person name="Singh N.D."/>
            <person name="Abad J.P."/>
            <person name="Abt D.N."/>
            <person name="Adryan B."/>
            <person name="Aguade M."/>
            <person name="Akashi H."/>
            <person name="Anderson W.W."/>
            <person name="Aquadro C.F."/>
            <person name="Ardell D.H."/>
            <person name="Arguello R."/>
            <person name="Artieri C.G."/>
            <person name="Barbash D.A."/>
            <person name="Barker D."/>
            <person name="Barsanti P."/>
            <person name="Batterham P."/>
            <person name="Batzoglou S."/>
            <person name="Begun D."/>
            <person name="Bhutkar A."/>
            <person name="Blanco E."/>
            <person name="Bosak S.A."/>
            <person name="Bradley R.K."/>
            <person name="Brand A.D."/>
            <person name="Brent M.R."/>
            <person name="Brooks A.N."/>
            <person name="Brown R.H."/>
            <person name="Butlin R.K."/>
            <person name="Caggese C."/>
            <person name="Calvi B.R."/>
            <person name="Bernardo de Carvalho A."/>
            <person name="Caspi A."/>
            <person name="Castrezana S."/>
            <person name="Celniker S.E."/>
            <person name="Chang J.L."/>
            <person name="Chapple C."/>
            <person name="Chatterji S."/>
            <person name="Chinwalla A."/>
            <person name="Civetta A."/>
            <person name="Clifton S.W."/>
            <person name="Comeron J.M."/>
            <person name="Costello J.C."/>
            <person name="Coyne J.A."/>
            <person name="Daub J."/>
            <person name="David R.G."/>
            <person name="Delcher A.L."/>
            <person name="Delehaunty K."/>
            <person name="Do C.B."/>
            <person name="Ebling H."/>
            <person name="Edwards K."/>
            <person name="Eickbush T."/>
            <person name="Evans J.D."/>
            <person name="Filipski A."/>
            <person name="Findeiss S."/>
            <person name="Freyhult E."/>
            <person name="Fulton L."/>
            <person name="Fulton R."/>
            <person name="Garcia A.C."/>
            <person name="Gardiner A."/>
            <person name="Garfield D.A."/>
            <person name="Garvin B.E."/>
            <person name="Gibson G."/>
            <person name="Gilbert D."/>
            <person name="Gnerre S."/>
            <person name="Godfrey J."/>
            <person name="Good R."/>
            <person name="Gotea V."/>
            <person name="Gravely B."/>
            <person name="Greenberg A.J."/>
            <person name="Griffiths-Jones S."/>
            <person name="Gross S."/>
            <person name="Guigo R."/>
            <person name="Gustafson E.A."/>
            <person name="Haerty W."/>
            <person name="Hahn M.W."/>
            <person name="Halligan D.L."/>
            <person name="Halpern A.L."/>
            <person name="Halter G.M."/>
            <person name="Han M.V."/>
            <person name="Heger A."/>
            <person name="Hillier L."/>
            <person name="Hinrichs A.S."/>
            <person name="Holmes I."/>
            <person name="Hoskins R.A."/>
            <person name="Hubisz M.J."/>
            <person name="Hultmark D."/>
            <person name="Huntley M.A."/>
            <person name="Jaffe D.B."/>
            <person name="Jagadeeshan S."/>
            <person name="Jeck W.R."/>
            <person name="Johnson J."/>
            <person name="Jones C.D."/>
            <person name="Jordan W.C."/>
            <person name="Karpen G.H."/>
            <person name="Kataoka E."/>
            <person name="Keightley P.D."/>
            <person name="Kheradpour P."/>
            <person name="Kirkness E.F."/>
            <person name="Koerich L.B."/>
            <person name="Kristiansen K."/>
            <person name="Kudrna D."/>
            <person name="Kulathinal R.J."/>
            <person name="Kumar S."/>
            <person name="Kwok R."/>
            <person name="Lander E."/>
            <person name="Langley C.H."/>
            <person name="Lapoint R."/>
            <person name="Lazzaro B.P."/>
            <person name="Lee S.J."/>
            <person name="Levesque L."/>
            <person name="Li R."/>
            <person name="Lin C.F."/>
            <person name="Lin M.F."/>
            <person name="Lindblad-Toh K."/>
            <person name="Llopart A."/>
            <person name="Long M."/>
            <person name="Low L."/>
            <person name="Lozovsky E."/>
            <person name="Lu J."/>
            <person name="Luo M."/>
            <person name="Machado C.A."/>
            <person name="Makalowski W."/>
            <person name="Marzo M."/>
            <person name="Matsuda M."/>
            <person name="Matzkin L."/>
            <person name="McAllister B."/>
            <person name="McBride C.S."/>
            <person name="McKernan B."/>
            <person name="McKernan K."/>
            <person name="Mendez-Lago M."/>
            <person name="Minx P."/>
            <person name="Mollenhauer M.U."/>
            <person name="Montooth K."/>
            <person name="Mount S.M."/>
            <person name="Mu X."/>
            <person name="Myers E."/>
            <person name="Negre B."/>
            <person name="Newfeld S."/>
            <person name="Nielsen R."/>
            <person name="Noor M.A."/>
            <person name="O'Grady P."/>
            <person name="Pachter L."/>
            <person name="Papaceit M."/>
            <person name="Parisi M.J."/>
            <person name="Parisi M."/>
            <person name="Parts L."/>
            <person name="Pedersen J.S."/>
            <person name="Pesole G."/>
            <person name="Phillippy A.M."/>
            <person name="Ponting C.P."/>
            <person name="Pop M."/>
            <person name="Porcelli D."/>
            <person name="Powell J.R."/>
            <person name="Prohaska S."/>
            <person name="Pruitt K."/>
            <person name="Puig M."/>
            <person name="Quesneville H."/>
            <person name="Ram K.R."/>
            <person name="Rand D."/>
            <person name="Rasmussen M.D."/>
            <person name="Reed L.K."/>
            <person name="Reenan R."/>
            <person name="Reily A."/>
            <person name="Remington K.A."/>
            <person name="Rieger T.T."/>
            <person name="Ritchie M.G."/>
            <person name="Robin C."/>
            <person name="Rogers Y.H."/>
            <person name="Rohde C."/>
            <person name="Rozas J."/>
            <person name="Rubenfield M.J."/>
            <person name="Ruiz A."/>
            <person name="Russo S."/>
            <person name="Salzberg S.L."/>
            <person name="Sanchez-Gracia A."/>
            <person name="Saranga D.J."/>
            <person name="Sato H."/>
            <person name="Schaeffer S.W."/>
            <person name="Schatz M.C."/>
            <person name="Schlenke T."/>
            <person name="Schwartz R."/>
            <person name="Segarra C."/>
            <person name="Singh R.S."/>
            <person name="Sirot L."/>
            <person name="Sirota M."/>
            <person name="Sisneros N.B."/>
            <person name="Smith C.D."/>
            <person name="Smith T.F."/>
            <person name="Spieth J."/>
            <person name="Stage D.E."/>
            <person name="Stark A."/>
            <person name="Stephan W."/>
            <person name="Strausberg R.L."/>
            <person name="Strempel S."/>
            <person name="Sturgill D."/>
            <person name="Sutton G."/>
            <person name="Sutton G.G."/>
            <person name="Tao W."/>
            <person name="Teichmann S."/>
            <person name="Tobari Y.N."/>
            <person name="Tomimura Y."/>
            <person name="Tsolas J.M."/>
            <person name="Valente V.L."/>
            <person name="Venter E."/>
            <person name="Venter J.C."/>
            <person name="Vicario S."/>
            <person name="Vieira F.G."/>
            <person name="Vilella A.J."/>
            <person name="Villasante A."/>
            <person name="Walenz B."/>
            <person name="Wang J."/>
            <person name="Wasserman M."/>
            <person name="Watts T."/>
            <person name="Wilson D."/>
            <person name="Wilson R.K."/>
            <person name="Wing R.A."/>
            <person name="Wolfner M.F."/>
            <person name="Wong A."/>
            <person name="Wong G.K."/>
            <person name="Wu C.I."/>
            <person name="Wu G."/>
            <person name="Yamamoto D."/>
            <person name="Yang H.P."/>
            <person name="Yang S.P."/>
            <person name="Yorke J.A."/>
            <person name="Yoshida K."/>
            <person name="Zdobnov E."/>
            <person name="Zhang P."/>
            <person name="Zhang Y."/>
            <person name="Zimin A.V."/>
            <person name="Baldwin J."/>
            <person name="Abdouelleil A."/>
            <person name="Abdulkadir J."/>
            <person name="Abebe A."/>
            <person name="Abera B."/>
            <person name="Abreu J."/>
            <person name="Acer S.C."/>
            <person name="Aftuck L."/>
            <person name="Alexander A."/>
            <person name="An P."/>
            <person name="Anderson E."/>
            <person name="Anderson S."/>
            <person name="Arachi H."/>
            <person name="Azer M."/>
            <person name="Bachantsang P."/>
            <person name="Barry A."/>
            <person name="Bayul T."/>
            <person name="Berlin A."/>
            <person name="Bessette D."/>
            <person name="Bloom T."/>
            <person name="Blye J."/>
            <person name="Boguslavskiy L."/>
            <person name="Bonnet C."/>
            <person name="Boukhgalter B."/>
            <person name="Bourzgui I."/>
            <person name="Brown A."/>
            <person name="Cahill P."/>
            <person name="Channer S."/>
            <person name="Cheshatsang Y."/>
            <person name="Chuda L."/>
            <person name="Citroen M."/>
            <person name="Collymore A."/>
            <person name="Cooke P."/>
            <person name="Costello M."/>
            <person name="D'Aco K."/>
            <person name="Daza R."/>
            <person name="De Haan G."/>
            <person name="DeGray S."/>
            <person name="DeMaso C."/>
            <person name="Dhargay N."/>
            <person name="Dooley K."/>
            <person name="Dooley E."/>
            <person name="Doricent M."/>
            <person name="Dorje P."/>
            <person name="Dorjee K."/>
            <person name="Dupes A."/>
            <person name="Elong R."/>
            <person name="Falk J."/>
            <person name="Farina A."/>
            <person name="Faro S."/>
            <person name="Ferguson D."/>
            <person name="Fisher S."/>
            <person name="Foley C.D."/>
            <person name="Franke A."/>
            <person name="Friedrich D."/>
            <person name="Gadbois L."/>
            <person name="Gearin G."/>
            <person name="Gearin C.R."/>
            <person name="Giannoukos G."/>
            <person name="Goode T."/>
            <person name="Graham J."/>
            <person name="Grandbois E."/>
            <person name="Grewal S."/>
            <person name="Gyaltsen K."/>
            <person name="Hafez N."/>
            <person name="Hagos B."/>
            <person name="Hall J."/>
            <person name="Henson C."/>
            <person name="Hollinger A."/>
            <person name="Honan T."/>
            <person name="Huard M.D."/>
            <person name="Hughes L."/>
            <person name="Hurhula B."/>
            <person name="Husby M.E."/>
            <person name="Kamat A."/>
            <person name="Kanga B."/>
            <person name="Kashin S."/>
            <person name="Khazanovich D."/>
            <person name="Kisner P."/>
            <person name="Lance K."/>
            <person name="Lara M."/>
            <person name="Lee W."/>
            <person name="Lennon N."/>
            <person name="Letendre F."/>
            <person name="LeVine R."/>
            <person name="Lipovsky A."/>
            <person name="Liu X."/>
            <person name="Liu J."/>
            <person name="Liu S."/>
            <person name="Lokyitsang T."/>
            <person name="Lokyitsang Y."/>
            <person name="Lubonja R."/>
            <person name="Lui A."/>
            <person name="MacDonald P."/>
            <person name="Magnisalis V."/>
            <person name="Maru K."/>
            <person name="Matthews C."/>
            <person name="McCusker W."/>
            <person name="McDonough S."/>
            <person name="Mehta T."/>
            <person name="Meldrim J."/>
            <person name="Meneus L."/>
            <person name="Mihai O."/>
            <person name="Mihalev A."/>
            <person name="Mihova T."/>
            <person name="Mittelman R."/>
            <person name="Mlenga V."/>
            <person name="Montmayeur A."/>
            <person name="Mulrain L."/>
            <person name="Navidi A."/>
            <person name="Naylor J."/>
            <person name="Negash T."/>
            <person name="Nguyen T."/>
            <person name="Nguyen N."/>
            <person name="Nicol R."/>
            <person name="Norbu C."/>
            <person name="Norbu N."/>
            <person name="Novod N."/>
            <person name="O'Neill B."/>
            <person name="Osman S."/>
            <person name="Markiewicz E."/>
            <person name="Oyono O.L."/>
            <person name="Patti C."/>
            <person name="Phunkhang P."/>
            <person name="Pierre F."/>
            <person name="Priest M."/>
            <person name="Raghuraman S."/>
            <person name="Rege F."/>
            <person name="Reyes R."/>
            <person name="Rise C."/>
            <person name="Rogov P."/>
            <person name="Ross K."/>
            <person name="Ryan E."/>
            <person name="Settipalli S."/>
            <person name="Shea T."/>
            <person name="Sherpa N."/>
            <person name="Shi L."/>
            <person name="Shih D."/>
            <person name="Sparrow T."/>
            <person name="Spaulding J."/>
            <person name="Stalker J."/>
            <person name="Stange-Thomann N."/>
            <person name="Stavropoulos S."/>
            <person name="Stone C."/>
            <person name="Strader C."/>
            <person name="Tesfaye S."/>
            <person name="Thomson T."/>
            <person name="Thoulutsang Y."/>
            <person name="Thoulutsang D."/>
            <person name="Topham K."/>
            <person name="Topping I."/>
            <person name="Tsamla T."/>
            <person name="Vassiliev H."/>
            <person name="Vo A."/>
            <person name="Wangchuk T."/>
            <person name="Wangdi T."/>
            <person name="Weiand M."/>
            <person name="Wilkinson J."/>
            <person name="Wilson A."/>
            <person name="Yadav S."/>
            <person name="Young G."/>
            <person name="Yu Q."/>
            <person name="Zembek L."/>
            <person name="Zhong D."/>
            <person name="Zimmer A."/>
            <person name="Zwirko Z."/>
            <person name="Jaffe D.B."/>
            <person name="Alvarez P."/>
            <person name="Brockman W."/>
            <person name="Butler J."/>
            <person name="Chin C."/>
            <person name="Gnerre S."/>
            <person name="Grabherr M."/>
            <person name="Kleber M."/>
            <person name="Mauceli E."/>
            <person name="MacCallum I."/>
        </authorList>
    </citation>
    <scope>NUCLEOTIDE SEQUENCE [LARGE SCALE GENOMIC DNA]</scope>
    <source>
        <strain evidence="7">Tucson 14024-0371.13</strain>
    </source>
</reference>
<evidence type="ECO:0000313" key="6">
    <source>
        <dbReference type="EMBL" id="KPU73270.1"/>
    </source>
</evidence>
<dbReference type="Proteomes" id="UP000007801">
    <property type="component" value="Unassembled WGS sequence"/>
</dbReference>
<accession>A0A0P8ZEY2</accession>
<dbReference type="FunFam" id="4.10.410.10:FF:000020">
    <property type="entry name" value="Collagen, type VI, alpha 3"/>
    <property type="match status" value="1"/>
</dbReference>
<dbReference type="InterPro" id="IPR036880">
    <property type="entry name" value="Kunitz_BPTI_sf"/>
</dbReference>
<evidence type="ECO:0000259" key="5">
    <source>
        <dbReference type="PROSITE" id="PS50279"/>
    </source>
</evidence>
<dbReference type="AlphaFoldDB" id="A0A0P8ZEY2"/>
<evidence type="ECO:0000313" key="7">
    <source>
        <dbReference type="Proteomes" id="UP000007801"/>
    </source>
</evidence>
<sequence>MRVLGFLVAFSALLATALALKNDICGLPHSADDNGRRHCLINVPGWTYDSSNNKCIEFVYGGCGTNGNLFATRQKCEKKCLE</sequence>
<proteinExistence type="predicted"/>
<keyword evidence="1" id="KW-0646">Protease inhibitor</keyword>
<gene>
    <name evidence="6" type="primary">Dana\GF27283</name>
    <name evidence="6" type="ORF">GF27283</name>
</gene>
<organism evidence="6 7">
    <name type="scientific">Drosophila ananassae</name>
    <name type="common">Fruit fly</name>
    <dbReference type="NCBI Taxonomy" id="7217"/>
    <lineage>
        <taxon>Eukaryota</taxon>
        <taxon>Metazoa</taxon>
        <taxon>Ecdysozoa</taxon>
        <taxon>Arthropoda</taxon>
        <taxon>Hexapoda</taxon>
        <taxon>Insecta</taxon>
        <taxon>Pterygota</taxon>
        <taxon>Neoptera</taxon>
        <taxon>Endopterygota</taxon>
        <taxon>Diptera</taxon>
        <taxon>Brachycera</taxon>
        <taxon>Muscomorpha</taxon>
        <taxon>Ephydroidea</taxon>
        <taxon>Drosophilidae</taxon>
        <taxon>Drosophila</taxon>
        <taxon>Sophophora</taxon>
    </lineage>
</organism>
<evidence type="ECO:0000256" key="1">
    <source>
        <dbReference type="ARBA" id="ARBA00022690"/>
    </source>
</evidence>
<dbReference type="EMBL" id="CH902620">
    <property type="protein sequence ID" value="KPU73270.1"/>
    <property type="molecule type" value="Genomic_DNA"/>
</dbReference>
<keyword evidence="7" id="KW-1185">Reference proteome</keyword>
<keyword evidence="3" id="KW-1015">Disulfide bond</keyword>
<dbReference type="Pfam" id="PF00014">
    <property type="entry name" value="Kunitz_BPTI"/>
    <property type="match status" value="1"/>
</dbReference>
<name>A0A0P8ZEY2_DROAN</name>
<dbReference type="SUPFAM" id="SSF57362">
    <property type="entry name" value="BPTI-like"/>
    <property type="match status" value="1"/>
</dbReference>
<dbReference type="InterPro" id="IPR050098">
    <property type="entry name" value="TFPI/VKTCI-like"/>
</dbReference>
<dbReference type="InParanoid" id="A0A0P8ZEY2"/>
<feature type="signal peptide" evidence="4">
    <location>
        <begin position="1"/>
        <end position="19"/>
    </location>
</feature>
<dbReference type="PROSITE" id="PS50279">
    <property type="entry name" value="BPTI_KUNITZ_2"/>
    <property type="match status" value="1"/>
</dbReference>
<dbReference type="PANTHER" id="PTHR10083">
    <property type="entry name" value="KUNITZ-TYPE PROTEASE INHIBITOR-RELATED"/>
    <property type="match status" value="1"/>
</dbReference>
<dbReference type="InterPro" id="IPR020901">
    <property type="entry name" value="Prtase_inh_Kunz-CS"/>
</dbReference>
<dbReference type="SMART" id="SM00131">
    <property type="entry name" value="KU"/>
    <property type="match status" value="1"/>
</dbReference>
<evidence type="ECO:0000256" key="2">
    <source>
        <dbReference type="ARBA" id="ARBA00022900"/>
    </source>
</evidence>
<keyword evidence="4" id="KW-0732">Signal</keyword>
<evidence type="ECO:0000256" key="4">
    <source>
        <dbReference type="SAM" id="SignalP"/>
    </source>
</evidence>
<dbReference type="InterPro" id="IPR002223">
    <property type="entry name" value="Kunitz_BPTI"/>
</dbReference>
<dbReference type="OrthoDB" id="4473401at2759"/>
<dbReference type="GO" id="GO:0004867">
    <property type="term" value="F:serine-type endopeptidase inhibitor activity"/>
    <property type="evidence" value="ECO:0007669"/>
    <property type="project" value="UniProtKB-KW"/>
</dbReference>
<dbReference type="Gene3D" id="4.10.410.10">
    <property type="entry name" value="Pancreatic trypsin inhibitor Kunitz domain"/>
    <property type="match status" value="1"/>
</dbReference>
<dbReference type="PROSITE" id="PS00280">
    <property type="entry name" value="BPTI_KUNITZ_1"/>
    <property type="match status" value="1"/>
</dbReference>
<protein>
    <recommendedName>
        <fullName evidence="5">BPTI/Kunitz inhibitor domain-containing protein</fullName>
    </recommendedName>
</protein>
<keyword evidence="2" id="KW-0722">Serine protease inhibitor</keyword>